<reference evidence="1 2" key="1">
    <citation type="submission" date="2019-05" db="EMBL/GenBank/DDBJ databases">
        <authorList>
            <consortium name="Pathogen Informatics"/>
        </authorList>
    </citation>
    <scope>NUCLEOTIDE SEQUENCE [LARGE SCALE GENOMIC DNA]</scope>
    <source>
        <strain evidence="1 2">NCTC12971</strain>
    </source>
</reference>
<dbReference type="EMBL" id="LR590463">
    <property type="protein sequence ID" value="VTP61616.1"/>
    <property type="molecule type" value="Genomic_DNA"/>
</dbReference>
<dbReference type="AlphaFoldDB" id="A0A4U9HF80"/>
<evidence type="ECO:0000313" key="2">
    <source>
        <dbReference type="Proteomes" id="UP000307968"/>
    </source>
</evidence>
<protein>
    <submittedName>
        <fullName evidence="1">Uncharacterized protein</fullName>
    </submittedName>
</protein>
<proteinExistence type="predicted"/>
<name>A0A4U9HF80_SERRU</name>
<dbReference type="Proteomes" id="UP000307968">
    <property type="component" value="Chromosome"/>
</dbReference>
<evidence type="ECO:0000313" key="1">
    <source>
        <dbReference type="EMBL" id="VTP61616.1"/>
    </source>
</evidence>
<accession>A0A4U9HF80</accession>
<organism evidence="1 2">
    <name type="scientific">Serratia rubidaea</name>
    <name type="common">Serratia marinorubra</name>
    <dbReference type="NCBI Taxonomy" id="61652"/>
    <lineage>
        <taxon>Bacteria</taxon>
        <taxon>Pseudomonadati</taxon>
        <taxon>Pseudomonadota</taxon>
        <taxon>Gammaproteobacteria</taxon>
        <taxon>Enterobacterales</taxon>
        <taxon>Yersiniaceae</taxon>
        <taxon>Serratia</taxon>
    </lineage>
</organism>
<sequence>MTDGAAVAGSILSDPALKTPATVPTLLCRCEDVTLGQVAGQAQPLRHGRLPGKICATAARYLFDWPLAPPRTSLTPVRTATLLRGAERESDA</sequence>
<gene>
    <name evidence="1" type="ORF">NCTC12971_02130</name>
</gene>